<dbReference type="NCBIfam" id="TIGR02432">
    <property type="entry name" value="lysidine_TilS_N"/>
    <property type="match status" value="1"/>
</dbReference>
<evidence type="ECO:0000256" key="2">
    <source>
        <dbReference type="ARBA" id="ARBA00022598"/>
    </source>
</evidence>
<dbReference type="GO" id="GO:0032267">
    <property type="term" value="F:tRNA(Ile)-lysidine synthase activity"/>
    <property type="evidence" value="ECO:0007669"/>
    <property type="project" value="UniProtKB-EC"/>
</dbReference>
<dbReference type="PANTHER" id="PTHR43033">
    <property type="entry name" value="TRNA(ILE)-LYSIDINE SYNTHASE-RELATED"/>
    <property type="match status" value="1"/>
</dbReference>
<feature type="domain" description="tRNA(Ile)-lysidine/2-thiocytidine synthase N-terminal" evidence="7">
    <location>
        <begin position="29"/>
        <end position="244"/>
    </location>
</feature>
<keyword evidence="5" id="KW-0067">ATP-binding</keyword>
<dbReference type="InterPro" id="IPR012094">
    <property type="entry name" value="tRNA_Ile_lys_synt"/>
</dbReference>
<dbReference type="Proteomes" id="UP000736335">
    <property type="component" value="Unassembled WGS sequence"/>
</dbReference>
<evidence type="ECO:0000256" key="3">
    <source>
        <dbReference type="ARBA" id="ARBA00022694"/>
    </source>
</evidence>
<keyword evidence="2" id="KW-0436">Ligase</keyword>
<evidence type="ECO:0000313" key="8">
    <source>
        <dbReference type="EMBL" id="KAF9789896.1"/>
    </source>
</evidence>
<dbReference type="HAMAP" id="MF_01161">
    <property type="entry name" value="tRNA_Ile_lys_synt"/>
    <property type="match status" value="1"/>
</dbReference>
<dbReference type="AlphaFoldDB" id="A0A9P6HLD5"/>
<keyword evidence="9" id="KW-1185">Reference proteome</keyword>
<gene>
    <name evidence="8" type="ORF">BJ322DRAFT_1208867</name>
</gene>
<dbReference type="InterPro" id="IPR011063">
    <property type="entry name" value="TilS/TtcA_N"/>
</dbReference>
<reference evidence="8" key="1">
    <citation type="journal article" date="2020" name="Nat. Commun.">
        <title>Large-scale genome sequencing of mycorrhizal fungi provides insights into the early evolution of symbiotic traits.</title>
        <authorList>
            <person name="Miyauchi S."/>
            <person name="Kiss E."/>
            <person name="Kuo A."/>
            <person name="Drula E."/>
            <person name="Kohler A."/>
            <person name="Sanchez-Garcia M."/>
            <person name="Morin E."/>
            <person name="Andreopoulos B."/>
            <person name="Barry K.W."/>
            <person name="Bonito G."/>
            <person name="Buee M."/>
            <person name="Carver A."/>
            <person name="Chen C."/>
            <person name="Cichocki N."/>
            <person name="Clum A."/>
            <person name="Culley D."/>
            <person name="Crous P.W."/>
            <person name="Fauchery L."/>
            <person name="Girlanda M."/>
            <person name="Hayes R.D."/>
            <person name="Keri Z."/>
            <person name="LaButti K."/>
            <person name="Lipzen A."/>
            <person name="Lombard V."/>
            <person name="Magnuson J."/>
            <person name="Maillard F."/>
            <person name="Murat C."/>
            <person name="Nolan M."/>
            <person name="Ohm R.A."/>
            <person name="Pangilinan J."/>
            <person name="Pereira M.F."/>
            <person name="Perotto S."/>
            <person name="Peter M."/>
            <person name="Pfister S."/>
            <person name="Riley R."/>
            <person name="Sitrit Y."/>
            <person name="Stielow J.B."/>
            <person name="Szollosi G."/>
            <person name="Zifcakova L."/>
            <person name="Stursova M."/>
            <person name="Spatafora J.W."/>
            <person name="Tedersoo L."/>
            <person name="Vaario L.M."/>
            <person name="Yamada A."/>
            <person name="Yan M."/>
            <person name="Wang P."/>
            <person name="Xu J."/>
            <person name="Bruns T."/>
            <person name="Baldrian P."/>
            <person name="Vilgalys R."/>
            <person name="Dunand C."/>
            <person name="Henrissat B."/>
            <person name="Grigoriev I.V."/>
            <person name="Hibbett D."/>
            <person name="Nagy L.G."/>
            <person name="Martin F.M."/>
        </authorList>
    </citation>
    <scope>NUCLEOTIDE SEQUENCE</scope>
    <source>
        <strain evidence="8">UH-Tt-Lm1</strain>
    </source>
</reference>
<protein>
    <recommendedName>
        <fullName evidence="1">tRNA(Ile)-lysidine synthetase</fullName>
        <ecNumber evidence="1">6.3.4.19</ecNumber>
    </recommendedName>
</protein>
<dbReference type="Gene3D" id="3.40.50.620">
    <property type="entry name" value="HUPs"/>
    <property type="match status" value="1"/>
</dbReference>
<keyword evidence="4" id="KW-0547">Nucleotide-binding</keyword>
<evidence type="ECO:0000313" key="9">
    <source>
        <dbReference type="Proteomes" id="UP000736335"/>
    </source>
</evidence>
<accession>A0A9P6HLD5</accession>
<dbReference type="EMBL" id="WIUZ02000003">
    <property type="protein sequence ID" value="KAF9789896.1"/>
    <property type="molecule type" value="Genomic_DNA"/>
</dbReference>
<evidence type="ECO:0000256" key="5">
    <source>
        <dbReference type="ARBA" id="ARBA00022840"/>
    </source>
</evidence>
<organism evidence="8 9">
    <name type="scientific">Thelephora terrestris</name>
    <dbReference type="NCBI Taxonomy" id="56493"/>
    <lineage>
        <taxon>Eukaryota</taxon>
        <taxon>Fungi</taxon>
        <taxon>Dikarya</taxon>
        <taxon>Basidiomycota</taxon>
        <taxon>Agaricomycotina</taxon>
        <taxon>Agaricomycetes</taxon>
        <taxon>Thelephorales</taxon>
        <taxon>Thelephoraceae</taxon>
        <taxon>Thelephora</taxon>
    </lineage>
</organism>
<dbReference type="PANTHER" id="PTHR43033:SF1">
    <property type="entry name" value="TRNA(ILE)-LYSIDINE SYNTHASE-RELATED"/>
    <property type="match status" value="1"/>
</dbReference>
<dbReference type="SUPFAM" id="SSF52402">
    <property type="entry name" value="Adenine nucleotide alpha hydrolases-like"/>
    <property type="match status" value="1"/>
</dbReference>
<keyword evidence="3" id="KW-0819">tRNA processing</keyword>
<sequence>MIPVKPITTCEFISMLQRCKPPTGWPGKLAIANSGGPDSTCLSFLLNDVLRKVKENDATQAGKWFGELISLNVDHQFQPCSSEMSLKTANISHSLGIPHETLQIPWGSPPYTAKPSPGQSFEEIARDARYTLLLSAMCRYGADAIASGHHADDQSEILLMRLENGTGFFGLGGMKPFRRFGMGEGSPGQMGCYGIDGMQRWIIRPMLGVSKDRVLATCEEHGLEYVTDKTNFQPEVTFRNAVRHALARGKITDIIRHGKTLQRAAANAERLGVPLMLLDGIESLRSLAGAYAAEVEMVEAEARTILRDCAVPSPPSTIFLSQDKLSQITNPLTQRSIVIQILRFVSPHPWGSPRAEGSRKLASLDRIVSILFNHCSDKISGKRIAFSAGSHVLWTPVYIKPDGQVKREKPASSRGGWTEGWIASRLPPYTCAIGSLGLDIDITSLILNKRPSGNRVEVLYDNRFILSFDPHAIPEKVFERLRTPSGEHRLVVTATGKYFLPRLVLRSSNGDDIIREIGASDTTPEVGSVVTVSGSDGHSPGAGWVSWRLARVFE</sequence>
<proteinExistence type="inferred from homology"/>
<dbReference type="CDD" id="cd01992">
    <property type="entry name" value="TilS_N"/>
    <property type="match status" value="1"/>
</dbReference>
<dbReference type="GO" id="GO:0008033">
    <property type="term" value="P:tRNA processing"/>
    <property type="evidence" value="ECO:0007669"/>
    <property type="project" value="UniProtKB-KW"/>
</dbReference>
<comment type="caution">
    <text evidence="8">The sequence shown here is derived from an EMBL/GenBank/DDBJ whole genome shotgun (WGS) entry which is preliminary data.</text>
</comment>
<dbReference type="GO" id="GO:0005524">
    <property type="term" value="F:ATP binding"/>
    <property type="evidence" value="ECO:0007669"/>
    <property type="project" value="UniProtKB-KW"/>
</dbReference>
<name>A0A9P6HLD5_9AGAM</name>
<dbReference type="InterPro" id="IPR012795">
    <property type="entry name" value="tRNA_Ile_lys_synt_N"/>
</dbReference>
<reference evidence="8" key="2">
    <citation type="submission" date="2020-11" db="EMBL/GenBank/DDBJ databases">
        <authorList>
            <consortium name="DOE Joint Genome Institute"/>
            <person name="Kuo A."/>
            <person name="Miyauchi S."/>
            <person name="Kiss E."/>
            <person name="Drula E."/>
            <person name="Kohler A."/>
            <person name="Sanchez-Garcia M."/>
            <person name="Andreopoulos B."/>
            <person name="Barry K.W."/>
            <person name="Bonito G."/>
            <person name="Buee M."/>
            <person name="Carver A."/>
            <person name="Chen C."/>
            <person name="Cichocki N."/>
            <person name="Clum A."/>
            <person name="Culley D."/>
            <person name="Crous P.W."/>
            <person name="Fauchery L."/>
            <person name="Girlanda M."/>
            <person name="Hayes R."/>
            <person name="Keri Z."/>
            <person name="Labutti K."/>
            <person name="Lipzen A."/>
            <person name="Lombard V."/>
            <person name="Magnuson J."/>
            <person name="Maillard F."/>
            <person name="Morin E."/>
            <person name="Murat C."/>
            <person name="Nolan M."/>
            <person name="Ohm R."/>
            <person name="Pangilinan J."/>
            <person name="Pereira M."/>
            <person name="Perotto S."/>
            <person name="Peter M."/>
            <person name="Riley R."/>
            <person name="Sitrit Y."/>
            <person name="Stielow B."/>
            <person name="Szollosi G."/>
            <person name="Zifcakova L."/>
            <person name="Stursova M."/>
            <person name="Spatafora J.W."/>
            <person name="Tedersoo L."/>
            <person name="Vaario L.-M."/>
            <person name="Yamada A."/>
            <person name="Yan M."/>
            <person name="Wang P."/>
            <person name="Xu J."/>
            <person name="Bruns T."/>
            <person name="Baldrian P."/>
            <person name="Vilgalys R."/>
            <person name="Henrissat B."/>
            <person name="Grigoriev I.V."/>
            <person name="Hibbett D."/>
            <person name="Nagy L.G."/>
            <person name="Martin F.M."/>
        </authorList>
    </citation>
    <scope>NUCLEOTIDE SEQUENCE</scope>
    <source>
        <strain evidence="8">UH-Tt-Lm1</strain>
    </source>
</reference>
<dbReference type="InterPro" id="IPR014729">
    <property type="entry name" value="Rossmann-like_a/b/a_fold"/>
</dbReference>
<evidence type="ECO:0000259" key="7">
    <source>
        <dbReference type="Pfam" id="PF01171"/>
    </source>
</evidence>
<comment type="catalytic activity">
    <reaction evidence="6">
        <text>cytidine(34) in tRNA(Ile2) + L-lysine + ATP = lysidine(34) in tRNA(Ile2) + AMP + diphosphate + H(+)</text>
        <dbReference type="Rhea" id="RHEA:43744"/>
        <dbReference type="Rhea" id="RHEA-COMP:10625"/>
        <dbReference type="Rhea" id="RHEA-COMP:10670"/>
        <dbReference type="ChEBI" id="CHEBI:15378"/>
        <dbReference type="ChEBI" id="CHEBI:30616"/>
        <dbReference type="ChEBI" id="CHEBI:32551"/>
        <dbReference type="ChEBI" id="CHEBI:33019"/>
        <dbReference type="ChEBI" id="CHEBI:82748"/>
        <dbReference type="ChEBI" id="CHEBI:83665"/>
        <dbReference type="ChEBI" id="CHEBI:456215"/>
        <dbReference type="EC" id="6.3.4.19"/>
    </reaction>
</comment>
<evidence type="ECO:0000256" key="1">
    <source>
        <dbReference type="ARBA" id="ARBA00013267"/>
    </source>
</evidence>
<evidence type="ECO:0000256" key="4">
    <source>
        <dbReference type="ARBA" id="ARBA00022741"/>
    </source>
</evidence>
<dbReference type="EC" id="6.3.4.19" evidence="1"/>
<dbReference type="OrthoDB" id="434144at2759"/>
<dbReference type="Pfam" id="PF01171">
    <property type="entry name" value="ATP_bind_3"/>
    <property type="match status" value="1"/>
</dbReference>
<evidence type="ECO:0000256" key="6">
    <source>
        <dbReference type="ARBA" id="ARBA00048539"/>
    </source>
</evidence>